<protein>
    <submittedName>
        <fullName evidence="1">Uncharacterized protein</fullName>
    </submittedName>
</protein>
<accession>A0A4U2YJT6</accession>
<evidence type="ECO:0000313" key="2">
    <source>
        <dbReference type="Proteomes" id="UP000307808"/>
    </source>
</evidence>
<dbReference type="OrthoDB" id="3788283at2"/>
<dbReference type="RefSeq" id="WP_137067062.1">
    <property type="nucleotide sequence ID" value="NZ_CP040748.1"/>
</dbReference>
<organism evidence="1 2">
    <name type="scientific">Nocardioides jishulii</name>
    <dbReference type="NCBI Taxonomy" id="2575440"/>
    <lineage>
        <taxon>Bacteria</taxon>
        <taxon>Bacillati</taxon>
        <taxon>Actinomycetota</taxon>
        <taxon>Actinomycetes</taxon>
        <taxon>Propionibacteriales</taxon>
        <taxon>Nocardioidaceae</taxon>
        <taxon>Nocardioides</taxon>
    </lineage>
</organism>
<dbReference type="AlphaFoldDB" id="A0A4U2YJT6"/>
<comment type="caution">
    <text evidence="1">The sequence shown here is derived from an EMBL/GenBank/DDBJ whole genome shotgun (WGS) entry which is preliminary data.</text>
</comment>
<sequence>MNATSTVPTVPCPTWCVATPEEHATNTPPLHRSGPVEGMFEYWQSEGEPITATLRGGVDDSTDMIAAELHTLAADAFAAAEWLEKNGTKA</sequence>
<name>A0A4U2YJT6_9ACTN</name>
<dbReference type="Proteomes" id="UP000307808">
    <property type="component" value="Unassembled WGS sequence"/>
</dbReference>
<gene>
    <name evidence="1" type="ORF">FC770_14680</name>
</gene>
<proteinExistence type="predicted"/>
<evidence type="ECO:0000313" key="1">
    <source>
        <dbReference type="EMBL" id="TKI60755.1"/>
    </source>
</evidence>
<reference evidence="1 2" key="1">
    <citation type="submission" date="2019-04" db="EMBL/GenBank/DDBJ databases">
        <authorList>
            <person name="Dong K."/>
        </authorList>
    </citation>
    <scope>NUCLEOTIDE SEQUENCE [LARGE SCALE GENOMIC DNA]</scope>
    <source>
        <strain evidence="2">dk3543</strain>
    </source>
</reference>
<dbReference type="EMBL" id="SZPY01000004">
    <property type="protein sequence ID" value="TKI60755.1"/>
    <property type="molecule type" value="Genomic_DNA"/>
</dbReference>
<keyword evidence="2" id="KW-1185">Reference proteome</keyword>